<keyword evidence="2" id="KW-0472">Membrane</keyword>
<gene>
    <name evidence="3" type="ORF">BSF38_03308</name>
</gene>
<keyword evidence="2" id="KW-1133">Transmembrane helix</keyword>
<dbReference type="RefSeq" id="WP_076347394.1">
    <property type="nucleotide sequence ID" value="NZ_CP019082.1"/>
</dbReference>
<dbReference type="AlphaFoldDB" id="A0A1U7CSA7"/>
<keyword evidence="2" id="KW-0812">Transmembrane</keyword>
<keyword evidence="4" id="KW-1185">Reference proteome</keyword>
<feature type="region of interest" description="Disordered" evidence="1">
    <location>
        <begin position="1"/>
        <end position="20"/>
    </location>
</feature>
<reference evidence="4" key="1">
    <citation type="submission" date="2016-12" db="EMBL/GenBank/DDBJ databases">
        <title>Comparative genomics of four Isosphaeraceae planctomycetes: a common pool of plasmids and glycoside hydrolase genes.</title>
        <authorList>
            <person name="Ivanova A."/>
        </authorList>
    </citation>
    <scope>NUCLEOTIDE SEQUENCE [LARGE SCALE GENOMIC DNA]</scope>
    <source>
        <strain evidence="4">PX4</strain>
    </source>
</reference>
<sequence>MKPSPALDPDWPPKPRSPRRFPALTAVACLVLAVLMLARAESERGPSGGFALGTGVPVPIAVPPLMLTPSIDAAMIVTAPTGIDDRMILAAPAGIDDAMVVGASATGR</sequence>
<accession>A0A1U7CSA7</accession>
<protein>
    <submittedName>
        <fullName evidence="3">Uncharacterized protein</fullName>
    </submittedName>
</protein>
<organism evidence="3 4">
    <name type="scientific">Paludisphaera borealis</name>
    <dbReference type="NCBI Taxonomy" id="1387353"/>
    <lineage>
        <taxon>Bacteria</taxon>
        <taxon>Pseudomonadati</taxon>
        <taxon>Planctomycetota</taxon>
        <taxon>Planctomycetia</taxon>
        <taxon>Isosphaerales</taxon>
        <taxon>Isosphaeraceae</taxon>
        <taxon>Paludisphaera</taxon>
    </lineage>
</organism>
<dbReference type="KEGG" id="pbor:BSF38_03308"/>
<evidence type="ECO:0000313" key="4">
    <source>
        <dbReference type="Proteomes" id="UP000186309"/>
    </source>
</evidence>
<dbReference type="Proteomes" id="UP000186309">
    <property type="component" value="Chromosome"/>
</dbReference>
<dbReference type="EMBL" id="CP019082">
    <property type="protein sequence ID" value="APW61779.1"/>
    <property type="molecule type" value="Genomic_DNA"/>
</dbReference>
<proteinExistence type="predicted"/>
<evidence type="ECO:0000256" key="1">
    <source>
        <dbReference type="SAM" id="MobiDB-lite"/>
    </source>
</evidence>
<evidence type="ECO:0000313" key="3">
    <source>
        <dbReference type="EMBL" id="APW61779.1"/>
    </source>
</evidence>
<name>A0A1U7CSA7_9BACT</name>
<feature type="transmembrane region" description="Helical" evidence="2">
    <location>
        <begin position="20"/>
        <end position="38"/>
    </location>
</feature>
<evidence type="ECO:0000256" key="2">
    <source>
        <dbReference type="SAM" id="Phobius"/>
    </source>
</evidence>